<sequence>MEKAIINLHINNLIGQLFVVNIPSDQNKNSDQSLQHLTEAVTEAVVSAVSTSIILNDNVKETPETDYPENIVQN</sequence>
<gene>
    <name evidence="1" type="ORF">SOP96_09630</name>
</gene>
<evidence type="ECO:0000313" key="1">
    <source>
        <dbReference type="EMBL" id="MEC3875971.1"/>
    </source>
</evidence>
<dbReference type="EMBL" id="JAYLAA010000037">
    <property type="protein sequence ID" value="MEC3875971.1"/>
    <property type="molecule type" value="Genomic_DNA"/>
</dbReference>
<proteinExistence type="predicted"/>
<dbReference type="Proteomes" id="UP001348397">
    <property type="component" value="Unassembled WGS sequence"/>
</dbReference>
<keyword evidence="2" id="KW-1185">Reference proteome</keyword>
<reference evidence="1 2" key="1">
    <citation type="submission" date="2024-01" db="EMBL/GenBank/DDBJ databases">
        <title>Chryseobacterium sp. T9W2-O.</title>
        <authorList>
            <person name="Maltman C."/>
        </authorList>
    </citation>
    <scope>NUCLEOTIDE SEQUENCE [LARGE SCALE GENOMIC DNA]</scope>
    <source>
        <strain evidence="1 2">T9W2-O</strain>
    </source>
</reference>
<evidence type="ECO:0000313" key="2">
    <source>
        <dbReference type="Proteomes" id="UP001348397"/>
    </source>
</evidence>
<comment type="caution">
    <text evidence="1">The sequence shown here is derived from an EMBL/GenBank/DDBJ whole genome shotgun (WGS) entry which is preliminary data.</text>
</comment>
<accession>A0ABU6HSF3</accession>
<protein>
    <recommendedName>
        <fullName evidence="3">DUF2922 domain-containing protein</fullName>
    </recommendedName>
</protein>
<organism evidence="1 2">
    <name type="scientific">Chryseobacterium salviniae</name>
    <dbReference type="NCBI Taxonomy" id="3101750"/>
    <lineage>
        <taxon>Bacteria</taxon>
        <taxon>Pseudomonadati</taxon>
        <taxon>Bacteroidota</taxon>
        <taxon>Flavobacteriia</taxon>
        <taxon>Flavobacteriales</taxon>
        <taxon>Weeksellaceae</taxon>
        <taxon>Chryseobacterium group</taxon>
        <taxon>Chryseobacterium</taxon>
    </lineage>
</organism>
<name>A0ABU6HSF3_9FLAO</name>
<dbReference type="RefSeq" id="WP_326320771.1">
    <property type="nucleotide sequence ID" value="NZ_JAYLAA010000037.1"/>
</dbReference>
<evidence type="ECO:0008006" key="3">
    <source>
        <dbReference type="Google" id="ProtNLM"/>
    </source>
</evidence>